<keyword evidence="2" id="KW-1185">Reference proteome</keyword>
<protein>
    <submittedName>
        <fullName evidence="1">Uncharacterized protein</fullName>
    </submittedName>
</protein>
<evidence type="ECO:0000313" key="1">
    <source>
        <dbReference type="EMBL" id="TWJ10752.1"/>
    </source>
</evidence>
<proteinExistence type="predicted"/>
<evidence type="ECO:0000313" key="2">
    <source>
        <dbReference type="Proteomes" id="UP000321617"/>
    </source>
</evidence>
<reference evidence="1 2" key="1">
    <citation type="journal article" date="2013" name="Stand. Genomic Sci.">
        <title>Genomic Encyclopedia of Type Strains, Phase I: The one thousand microbial genomes (KMG-I) project.</title>
        <authorList>
            <person name="Kyrpides N.C."/>
            <person name="Woyke T."/>
            <person name="Eisen J.A."/>
            <person name="Garrity G."/>
            <person name="Lilburn T.G."/>
            <person name="Beck B.J."/>
            <person name="Whitman W.B."/>
            <person name="Hugenholtz P."/>
            <person name="Klenk H.P."/>
        </authorList>
    </citation>
    <scope>NUCLEOTIDE SEQUENCE [LARGE SCALE GENOMIC DNA]</scope>
    <source>
        <strain evidence="1 2">DSM 45044</strain>
    </source>
</reference>
<sequence>MLWKIRAYRCCSGACDNAARCRPGDARQNGGIGDDLSRLLGAGGPGRGVVVEAVA</sequence>
<name>A0A562UYR6_9ACTN</name>
<comment type="caution">
    <text evidence="1">The sequence shown here is derived from an EMBL/GenBank/DDBJ whole genome shotgun (WGS) entry which is preliminary data.</text>
</comment>
<accession>A0A562UYR6</accession>
<organism evidence="1 2">
    <name type="scientific">Stackebrandtia albiflava</name>
    <dbReference type="NCBI Taxonomy" id="406432"/>
    <lineage>
        <taxon>Bacteria</taxon>
        <taxon>Bacillati</taxon>
        <taxon>Actinomycetota</taxon>
        <taxon>Actinomycetes</taxon>
        <taxon>Glycomycetales</taxon>
        <taxon>Glycomycetaceae</taxon>
        <taxon>Stackebrandtia</taxon>
    </lineage>
</organism>
<gene>
    <name evidence="1" type="ORF">LX16_4175</name>
</gene>
<dbReference type="EMBL" id="VLLL01000007">
    <property type="protein sequence ID" value="TWJ10752.1"/>
    <property type="molecule type" value="Genomic_DNA"/>
</dbReference>
<dbReference type="Proteomes" id="UP000321617">
    <property type="component" value="Unassembled WGS sequence"/>
</dbReference>
<dbReference type="RefSeq" id="WP_158645668.1">
    <property type="nucleotide sequence ID" value="NZ_BAABIJ010000003.1"/>
</dbReference>
<dbReference type="AlphaFoldDB" id="A0A562UYR6"/>